<accession>A0ABT1MLX3</accession>
<dbReference type="EMBL" id="JANDHW010000013">
    <property type="protein sequence ID" value="MCP9612728.1"/>
    <property type="molecule type" value="Genomic_DNA"/>
</dbReference>
<dbReference type="RefSeq" id="WP_255028076.1">
    <property type="nucleotide sequence ID" value="NZ_JANDHW010000013.1"/>
</dbReference>
<dbReference type="PANTHER" id="PTHR35024:SF4">
    <property type="entry name" value="POLYMER-FORMING CYTOSKELETAL PROTEIN"/>
    <property type="match status" value="1"/>
</dbReference>
<dbReference type="Proteomes" id="UP001205603">
    <property type="component" value="Unassembled WGS sequence"/>
</dbReference>
<evidence type="ECO:0000313" key="2">
    <source>
        <dbReference type="EMBL" id="MCP9612728.1"/>
    </source>
</evidence>
<comment type="caution">
    <text evidence="2">The sequence shown here is derived from an EMBL/GenBank/DDBJ whole genome shotgun (WGS) entry which is preliminary data.</text>
</comment>
<gene>
    <name evidence="2" type="ORF">NMU02_11560</name>
</gene>
<evidence type="ECO:0000256" key="1">
    <source>
        <dbReference type="ARBA" id="ARBA00044755"/>
    </source>
</evidence>
<comment type="similarity">
    <text evidence="1">Belongs to the bactofilin family.</text>
</comment>
<dbReference type="Pfam" id="PF04519">
    <property type="entry name" value="Bactofilin"/>
    <property type="match status" value="1"/>
</dbReference>
<name>A0ABT1MLX3_9BACT</name>
<reference evidence="2 3" key="1">
    <citation type="submission" date="2022-07" db="EMBL/GenBank/DDBJ databases">
        <title>Fecal culturing of patients with breast cancer.</title>
        <authorList>
            <person name="Teng N.M.Y."/>
            <person name="Kiu R."/>
            <person name="Evans R."/>
            <person name="Baker D.J."/>
            <person name="Zenner C."/>
            <person name="Robinson S.D."/>
            <person name="Hall L.J."/>
        </authorList>
    </citation>
    <scope>NUCLEOTIDE SEQUENCE [LARGE SCALE GENOMIC DNA]</scope>
    <source>
        <strain evidence="2 3">LH1063</strain>
    </source>
</reference>
<proteinExistence type="inferred from homology"/>
<organism evidence="2 3">
    <name type="scientific">Coprobacter tertius</name>
    <dbReference type="NCBI Taxonomy" id="2944915"/>
    <lineage>
        <taxon>Bacteria</taxon>
        <taxon>Pseudomonadati</taxon>
        <taxon>Bacteroidota</taxon>
        <taxon>Bacteroidia</taxon>
        <taxon>Bacteroidales</taxon>
        <taxon>Barnesiellaceae</taxon>
        <taxon>Coprobacter</taxon>
    </lineage>
</organism>
<protein>
    <submittedName>
        <fullName evidence="2">Polymer-forming cytoskeletal protein</fullName>
    </submittedName>
</protein>
<dbReference type="PANTHER" id="PTHR35024">
    <property type="entry name" value="HYPOTHETICAL CYTOSOLIC PROTEIN"/>
    <property type="match status" value="1"/>
</dbReference>
<sequence>MAKELSTSGLTHNSISTGTVIKGNISASSDIRIDGTLEGDLDCRGKLILGEKGVITGNVTAVNAEIMGSVTGNITAEETLVLKATSLLTGDIEVSSLVIEPNARLNGKCSMRSFSR</sequence>
<dbReference type="InterPro" id="IPR007607">
    <property type="entry name" value="BacA/B"/>
</dbReference>
<keyword evidence="3" id="KW-1185">Reference proteome</keyword>
<evidence type="ECO:0000313" key="3">
    <source>
        <dbReference type="Proteomes" id="UP001205603"/>
    </source>
</evidence>